<sequence>MANQKLNICFKIMLLCFESSALIFLGLPRSIIVSIKKKNLKIKKSNKNFIQEKFFDFESFFSSLKNFSN</sequence>
<keyword evidence="1" id="KW-0812">Transmembrane</keyword>
<gene>
    <name evidence="2" type="ORF">BpHYR1_023335</name>
</gene>
<evidence type="ECO:0000313" key="2">
    <source>
        <dbReference type="EMBL" id="RNA38435.1"/>
    </source>
</evidence>
<comment type="caution">
    <text evidence="2">The sequence shown here is derived from an EMBL/GenBank/DDBJ whole genome shotgun (WGS) entry which is preliminary data.</text>
</comment>
<proteinExistence type="predicted"/>
<evidence type="ECO:0000256" key="1">
    <source>
        <dbReference type="SAM" id="Phobius"/>
    </source>
</evidence>
<dbReference type="Proteomes" id="UP000276133">
    <property type="component" value="Unassembled WGS sequence"/>
</dbReference>
<accession>A0A3M7SRX6</accession>
<reference evidence="2 3" key="1">
    <citation type="journal article" date="2018" name="Sci. Rep.">
        <title>Genomic signatures of local adaptation to the degree of environmental predictability in rotifers.</title>
        <authorList>
            <person name="Franch-Gras L."/>
            <person name="Hahn C."/>
            <person name="Garcia-Roger E.M."/>
            <person name="Carmona M.J."/>
            <person name="Serra M."/>
            <person name="Gomez A."/>
        </authorList>
    </citation>
    <scope>NUCLEOTIDE SEQUENCE [LARGE SCALE GENOMIC DNA]</scope>
    <source>
        <strain evidence="2">HYR1</strain>
    </source>
</reference>
<keyword evidence="3" id="KW-1185">Reference proteome</keyword>
<protein>
    <submittedName>
        <fullName evidence="2">Uncharacterized protein</fullName>
    </submittedName>
</protein>
<dbReference type="AlphaFoldDB" id="A0A3M7SRX6"/>
<name>A0A3M7SRX6_BRAPC</name>
<evidence type="ECO:0000313" key="3">
    <source>
        <dbReference type="Proteomes" id="UP000276133"/>
    </source>
</evidence>
<organism evidence="2 3">
    <name type="scientific">Brachionus plicatilis</name>
    <name type="common">Marine rotifer</name>
    <name type="synonym">Brachionus muelleri</name>
    <dbReference type="NCBI Taxonomy" id="10195"/>
    <lineage>
        <taxon>Eukaryota</taxon>
        <taxon>Metazoa</taxon>
        <taxon>Spiralia</taxon>
        <taxon>Gnathifera</taxon>
        <taxon>Rotifera</taxon>
        <taxon>Eurotatoria</taxon>
        <taxon>Monogononta</taxon>
        <taxon>Pseudotrocha</taxon>
        <taxon>Ploima</taxon>
        <taxon>Brachionidae</taxon>
        <taxon>Brachionus</taxon>
    </lineage>
</organism>
<keyword evidence="1" id="KW-0472">Membrane</keyword>
<keyword evidence="1" id="KW-1133">Transmembrane helix</keyword>
<feature type="transmembrane region" description="Helical" evidence="1">
    <location>
        <begin position="12"/>
        <end position="35"/>
    </location>
</feature>
<dbReference type="EMBL" id="REGN01000871">
    <property type="protein sequence ID" value="RNA38435.1"/>
    <property type="molecule type" value="Genomic_DNA"/>
</dbReference>